<feature type="region of interest" description="Disordered" evidence="6">
    <location>
        <begin position="1"/>
        <end position="229"/>
    </location>
</feature>
<keyword evidence="10" id="KW-1185">Reference proteome</keyword>
<dbReference type="InterPro" id="IPR013087">
    <property type="entry name" value="Znf_C2H2_type"/>
</dbReference>
<dbReference type="InterPro" id="IPR001781">
    <property type="entry name" value="Znf_LIM"/>
</dbReference>
<dbReference type="AlphaFoldDB" id="A0A1X2GZF5"/>
<evidence type="ECO:0008006" key="11">
    <source>
        <dbReference type="Google" id="ProtNLM"/>
    </source>
</evidence>
<dbReference type="GO" id="GO:0051371">
    <property type="term" value="F:muscle alpha-actinin binding"/>
    <property type="evidence" value="ECO:0007669"/>
    <property type="project" value="TreeGrafter"/>
</dbReference>
<evidence type="ECO:0000259" key="8">
    <source>
        <dbReference type="PROSITE" id="PS50157"/>
    </source>
</evidence>
<accession>A0A1X2GZF5</accession>
<dbReference type="GO" id="GO:0008270">
    <property type="term" value="F:zinc ion binding"/>
    <property type="evidence" value="ECO:0007669"/>
    <property type="project" value="UniProtKB-KW"/>
</dbReference>
<keyword evidence="1 5" id="KW-0479">Metal-binding</keyword>
<dbReference type="PROSITE" id="PS50157">
    <property type="entry name" value="ZINC_FINGER_C2H2_2"/>
    <property type="match status" value="1"/>
</dbReference>
<evidence type="ECO:0000256" key="6">
    <source>
        <dbReference type="SAM" id="MobiDB-lite"/>
    </source>
</evidence>
<dbReference type="FunFam" id="2.10.110.10:FF:000020">
    <property type="entry name" value="PDZ and LIM domain protein 5"/>
    <property type="match status" value="1"/>
</dbReference>
<feature type="domain" description="LIM zinc-binding" evidence="7">
    <location>
        <begin position="425"/>
        <end position="484"/>
    </location>
</feature>
<keyword evidence="4" id="KW-0863">Zinc-finger</keyword>
<dbReference type="InParanoid" id="A0A1X2GZF5"/>
<sequence>MTSSQDEFDKYLQRMPRANNGSNAPSTSSLRGPRPPAKPAMWRGAPLKPPPPSSPISPSSSANSSVHKRDPRDDLISPLQQQLNLEKKGSPLQDNIHRLQSATGTVVTEATAAAESGSPSADNGASARPTVTPPKMDAFEASLSPRKRQPNVAKPTINATTYTSTTPNASTTPISPIAPVPPRPIQHKPSTPAPAVSSTPAAPTIPAPPPAAPVTPSKPASSTASDVAGNERVRVANPLYTGVRCAGCDNPISGRVIRVEQNQWHVDCFKCRHCGQDLEHVAFYSKDGQPYCALDYHELFSTRCDYCGTPIEEKSISALGKHYHVGHFFCRGCSKPFDETSAFMVHDGHPYCEKDYMAKFGHACMGCGEIISGEFLNALGGDWHKSCFVCADCGKAFTSTTFFVRNDKPYCEHHYKHPLKAAGVKICHGCDEAIDGKAVSAFGKDYHSQHFQCARCSKLLSARVPGMWQEGTPGELICKMCARG</sequence>
<feature type="domain" description="LIM zinc-binding" evidence="7">
    <location>
        <begin position="243"/>
        <end position="302"/>
    </location>
</feature>
<feature type="compositionally biased region" description="Low complexity" evidence="6">
    <location>
        <begin position="56"/>
        <end position="65"/>
    </location>
</feature>
<comment type="caution">
    <text evidence="9">The sequence shown here is derived from an EMBL/GenBank/DDBJ whole genome shotgun (WGS) entry which is preliminary data.</text>
</comment>
<dbReference type="SMART" id="SM00132">
    <property type="entry name" value="LIM"/>
    <property type="match status" value="4"/>
</dbReference>
<dbReference type="GO" id="GO:0030036">
    <property type="term" value="P:actin cytoskeleton organization"/>
    <property type="evidence" value="ECO:0007669"/>
    <property type="project" value="TreeGrafter"/>
</dbReference>
<evidence type="ECO:0000313" key="9">
    <source>
        <dbReference type="EMBL" id="ORY89913.1"/>
    </source>
</evidence>
<dbReference type="SUPFAM" id="SSF57716">
    <property type="entry name" value="Glucocorticoid receptor-like (DNA-binding domain)"/>
    <property type="match status" value="4"/>
</dbReference>
<dbReference type="OrthoDB" id="15567at2759"/>
<evidence type="ECO:0000313" key="10">
    <source>
        <dbReference type="Proteomes" id="UP000242180"/>
    </source>
</evidence>
<dbReference type="GO" id="GO:0003779">
    <property type="term" value="F:actin binding"/>
    <property type="evidence" value="ECO:0007669"/>
    <property type="project" value="TreeGrafter"/>
</dbReference>
<evidence type="ECO:0000259" key="7">
    <source>
        <dbReference type="PROSITE" id="PS50023"/>
    </source>
</evidence>
<dbReference type="Gene3D" id="2.10.110.10">
    <property type="entry name" value="Cysteine Rich Protein"/>
    <property type="match status" value="4"/>
</dbReference>
<dbReference type="GO" id="GO:0031941">
    <property type="term" value="C:filamentous actin"/>
    <property type="evidence" value="ECO:0007669"/>
    <property type="project" value="TreeGrafter"/>
</dbReference>
<protein>
    <recommendedName>
        <fullName evidence="11">LIM domain-domain-containing protein</fullName>
    </recommendedName>
</protein>
<feature type="compositionally biased region" description="Low complexity" evidence="6">
    <location>
        <begin position="188"/>
        <end position="202"/>
    </location>
</feature>
<dbReference type="PROSITE" id="PS50023">
    <property type="entry name" value="LIM_DOMAIN_2"/>
    <property type="match status" value="3"/>
</dbReference>
<dbReference type="EMBL" id="MCGN01000013">
    <property type="protein sequence ID" value="ORY89913.1"/>
    <property type="molecule type" value="Genomic_DNA"/>
</dbReference>
<name>A0A1X2GZF5_SYNRA</name>
<reference evidence="9 10" key="1">
    <citation type="submission" date="2016-07" db="EMBL/GenBank/DDBJ databases">
        <title>Pervasive Adenine N6-methylation of Active Genes in Fungi.</title>
        <authorList>
            <consortium name="DOE Joint Genome Institute"/>
            <person name="Mondo S.J."/>
            <person name="Dannebaum R.O."/>
            <person name="Kuo R.C."/>
            <person name="Labutti K."/>
            <person name="Haridas S."/>
            <person name="Kuo A."/>
            <person name="Salamov A."/>
            <person name="Ahrendt S.R."/>
            <person name="Lipzen A."/>
            <person name="Sullivan W."/>
            <person name="Andreopoulos W.B."/>
            <person name="Clum A."/>
            <person name="Lindquist E."/>
            <person name="Daum C."/>
            <person name="Ramamoorthy G.K."/>
            <person name="Gryganskyi A."/>
            <person name="Culley D."/>
            <person name="Magnuson J.K."/>
            <person name="James T.Y."/>
            <person name="O'Malley M.A."/>
            <person name="Stajich J.E."/>
            <person name="Spatafora J.W."/>
            <person name="Visel A."/>
            <person name="Grigoriev I.V."/>
        </authorList>
    </citation>
    <scope>NUCLEOTIDE SEQUENCE [LARGE SCALE GENOMIC DNA]</scope>
    <source>
        <strain evidence="9 10">NRRL 2496</strain>
    </source>
</reference>
<dbReference type="STRING" id="13706.A0A1X2GZF5"/>
<dbReference type="OMA" id="FFAPNCA"/>
<evidence type="ECO:0000256" key="4">
    <source>
        <dbReference type="PROSITE-ProRule" id="PRU00042"/>
    </source>
</evidence>
<dbReference type="GO" id="GO:0001725">
    <property type="term" value="C:stress fiber"/>
    <property type="evidence" value="ECO:0007669"/>
    <property type="project" value="TreeGrafter"/>
</dbReference>
<feature type="compositionally biased region" description="Pro residues" evidence="6">
    <location>
        <begin position="203"/>
        <end position="213"/>
    </location>
</feature>
<dbReference type="Proteomes" id="UP000242180">
    <property type="component" value="Unassembled WGS sequence"/>
</dbReference>
<gene>
    <name evidence="9" type="ORF">BCR43DRAFT_464653</name>
</gene>
<evidence type="ECO:0000256" key="1">
    <source>
        <dbReference type="ARBA" id="ARBA00022723"/>
    </source>
</evidence>
<feature type="compositionally biased region" description="Polar residues" evidence="6">
    <location>
        <begin position="19"/>
        <end position="30"/>
    </location>
</feature>
<dbReference type="PANTHER" id="PTHR24214:SF38">
    <property type="entry name" value="PDZ AND LIM DOMAIN PROTEIN ZASP-RELATED"/>
    <property type="match status" value="1"/>
</dbReference>
<feature type="compositionally biased region" description="Low complexity" evidence="6">
    <location>
        <begin position="101"/>
        <end position="121"/>
    </location>
</feature>
<keyword evidence="3 5" id="KW-0440">LIM domain</keyword>
<keyword evidence="2 5" id="KW-0862">Zinc</keyword>
<proteinExistence type="predicted"/>
<evidence type="ECO:0000256" key="3">
    <source>
        <dbReference type="ARBA" id="ARBA00023038"/>
    </source>
</evidence>
<dbReference type="CDD" id="cd08368">
    <property type="entry name" value="LIM"/>
    <property type="match status" value="3"/>
</dbReference>
<feature type="compositionally biased region" description="Low complexity" evidence="6">
    <location>
        <begin position="214"/>
        <end position="225"/>
    </location>
</feature>
<dbReference type="PANTHER" id="PTHR24214">
    <property type="entry name" value="PDZ AND LIM DOMAIN PROTEIN ZASP"/>
    <property type="match status" value="1"/>
</dbReference>
<dbReference type="PROSITE" id="PS00478">
    <property type="entry name" value="LIM_DOMAIN_1"/>
    <property type="match status" value="3"/>
</dbReference>
<evidence type="ECO:0000256" key="2">
    <source>
        <dbReference type="ARBA" id="ARBA00022833"/>
    </source>
</evidence>
<feature type="domain" description="LIM zinc-binding" evidence="7">
    <location>
        <begin position="362"/>
        <end position="421"/>
    </location>
</feature>
<organism evidence="9 10">
    <name type="scientific">Syncephalastrum racemosum</name>
    <name type="common">Filamentous fungus</name>
    <dbReference type="NCBI Taxonomy" id="13706"/>
    <lineage>
        <taxon>Eukaryota</taxon>
        <taxon>Fungi</taxon>
        <taxon>Fungi incertae sedis</taxon>
        <taxon>Mucoromycota</taxon>
        <taxon>Mucoromycotina</taxon>
        <taxon>Mucoromycetes</taxon>
        <taxon>Mucorales</taxon>
        <taxon>Syncephalastraceae</taxon>
        <taxon>Syncephalastrum</taxon>
    </lineage>
</organism>
<evidence type="ECO:0000256" key="5">
    <source>
        <dbReference type="PROSITE-ProRule" id="PRU00125"/>
    </source>
</evidence>
<dbReference type="Pfam" id="PF00412">
    <property type="entry name" value="LIM"/>
    <property type="match status" value="4"/>
</dbReference>
<feature type="domain" description="C2H2-type" evidence="8">
    <location>
        <begin position="388"/>
        <end position="418"/>
    </location>
</feature>
<dbReference type="InterPro" id="IPR050604">
    <property type="entry name" value="PDZ-LIM_domain"/>
</dbReference>
<feature type="compositionally biased region" description="Low complexity" evidence="6">
    <location>
        <begin position="155"/>
        <end position="175"/>
    </location>
</feature>